<feature type="compositionally biased region" description="Basic residues" evidence="1">
    <location>
        <begin position="94"/>
        <end position="105"/>
    </location>
</feature>
<sequence>MSGESSLSVVVDKPTDSLFLRKFPIVTRGVVAGERHEEATRKSHQRLLDHERDPRIVGGFSAIAVVMEAANRLGHAILENLEKGGKPVFPHFTPPHRHKPIITPS</sequence>
<comment type="caution">
    <text evidence="2">The sequence shown here is derived from an EMBL/GenBank/DDBJ whole genome shotgun (WGS) entry which is preliminary data.</text>
</comment>
<accession>A0A482XMX6</accession>
<organism evidence="2 3">
    <name type="scientific">Laodelphax striatellus</name>
    <name type="common">Small brown planthopper</name>
    <name type="synonym">Delphax striatella</name>
    <dbReference type="NCBI Taxonomy" id="195883"/>
    <lineage>
        <taxon>Eukaryota</taxon>
        <taxon>Metazoa</taxon>
        <taxon>Ecdysozoa</taxon>
        <taxon>Arthropoda</taxon>
        <taxon>Hexapoda</taxon>
        <taxon>Insecta</taxon>
        <taxon>Pterygota</taxon>
        <taxon>Neoptera</taxon>
        <taxon>Paraneoptera</taxon>
        <taxon>Hemiptera</taxon>
        <taxon>Auchenorrhyncha</taxon>
        <taxon>Fulgoroidea</taxon>
        <taxon>Delphacidae</taxon>
        <taxon>Criomorphinae</taxon>
        <taxon>Laodelphax</taxon>
    </lineage>
</organism>
<dbReference type="InParanoid" id="A0A482XMX6"/>
<keyword evidence="3" id="KW-1185">Reference proteome</keyword>
<gene>
    <name evidence="2" type="ORF">LSTR_LSTR004985</name>
</gene>
<feature type="region of interest" description="Disordered" evidence="1">
    <location>
        <begin position="86"/>
        <end position="105"/>
    </location>
</feature>
<evidence type="ECO:0000313" key="3">
    <source>
        <dbReference type="Proteomes" id="UP000291343"/>
    </source>
</evidence>
<proteinExistence type="predicted"/>
<reference evidence="2 3" key="1">
    <citation type="journal article" date="2017" name="Gigascience">
        <title>Genome sequence of the small brown planthopper, Laodelphax striatellus.</title>
        <authorList>
            <person name="Zhu J."/>
            <person name="Jiang F."/>
            <person name="Wang X."/>
            <person name="Yang P."/>
            <person name="Bao Y."/>
            <person name="Zhao W."/>
            <person name="Wang W."/>
            <person name="Lu H."/>
            <person name="Wang Q."/>
            <person name="Cui N."/>
            <person name="Li J."/>
            <person name="Chen X."/>
            <person name="Luo L."/>
            <person name="Yu J."/>
            <person name="Kang L."/>
            <person name="Cui F."/>
        </authorList>
    </citation>
    <scope>NUCLEOTIDE SEQUENCE [LARGE SCALE GENOMIC DNA]</scope>
    <source>
        <strain evidence="2">Lst14</strain>
    </source>
</reference>
<evidence type="ECO:0000313" key="2">
    <source>
        <dbReference type="EMBL" id="RZF47276.1"/>
    </source>
</evidence>
<protein>
    <submittedName>
        <fullName evidence="2">Uncharacterized protein</fullName>
    </submittedName>
</protein>
<dbReference type="Proteomes" id="UP000291343">
    <property type="component" value="Unassembled WGS sequence"/>
</dbReference>
<dbReference type="EMBL" id="QKKF02004629">
    <property type="protein sequence ID" value="RZF47276.1"/>
    <property type="molecule type" value="Genomic_DNA"/>
</dbReference>
<name>A0A482XMX6_LAOST</name>
<dbReference type="AlphaFoldDB" id="A0A482XMX6"/>
<evidence type="ECO:0000256" key="1">
    <source>
        <dbReference type="SAM" id="MobiDB-lite"/>
    </source>
</evidence>